<keyword evidence="3" id="KW-1185">Reference proteome</keyword>
<evidence type="ECO:0000313" key="2">
    <source>
        <dbReference type="EnsemblProtists" id="EKX49495"/>
    </source>
</evidence>
<dbReference type="GeneID" id="17306143"/>
<name>L1JMS1_GUITC</name>
<dbReference type="PANTHER" id="PTHR36971:SF1">
    <property type="entry name" value="METHYLTRANSFERASE DOMAIN-CONTAINING PROTEIN"/>
    <property type="match status" value="1"/>
</dbReference>
<organism evidence="1">
    <name type="scientific">Guillardia theta (strain CCMP2712)</name>
    <name type="common">Cryptophyte</name>
    <dbReference type="NCBI Taxonomy" id="905079"/>
    <lineage>
        <taxon>Eukaryota</taxon>
        <taxon>Cryptophyceae</taxon>
        <taxon>Pyrenomonadales</taxon>
        <taxon>Geminigeraceae</taxon>
        <taxon>Guillardia</taxon>
    </lineage>
</organism>
<dbReference type="RefSeq" id="XP_005836475.1">
    <property type="nucleotide sequence ID" value="XM_005836418.1"/>
</dbReference>
<protein>
    <recommendedName>
        <fullName evidence="4">C3H1-type domain-containing protein</fullName>
    </recommendedName>
</protein>
<accession>L1JMS1</accession>
<dbReference type="OrthoDB" id="348177at2759"/>
<dbReference type="PaxDb" id="55529-EKX49495"/>
<dbReference type="HOGENOM" id="CLU_1091725_0_0_1"/>
<evidence type="ECO:0000313" key="1">
    <source>
        <dbReference type="EMBL" id="EKX49495.1"/>
    </source>
</evidence>
<dbReference type="Proteomes" id="UP000011087">
    <property type="component" value="Unassembled WGS sequence"/>
</dbReference>
<proteinExistence type="predicted"/>
<evidence type="ECO:0008006" key="4">
    <source>
        <dbReference type="Google" id="ProtNLM"/>
    </source>
</evidence>
<dbReference type="KEGG" id="gtt:GUITHDRAFT_105020"/>
<dbReference type="PANTHER" id="PTHR36971">
    <property type="entry name" value="UNNAMED PRODUCT"/>
    <property type="match status" value="1"/>
</dbReference>
<reference evidence="1 3" key="1">
    <citation type="journal article" date="2012" name="Nature">
        <title>Algal genomes reveal evolutionary mosaicism and the fate of nucleomorphs.</title>
        <authorList>
            <consortium name="DOE Joint Genome Institute"/>
            <person name="Curtis B.A."/>
            <person name="Tanifuji G."/>
            <person name="Burki F."/>
            <person name="Gruber A."/>
            <person name="Irimia M."/>
            <person name="Maruyama S."/>
            <person name="Arias M.C."/>
            <person name="Ball S.G."/>
            <person name="Gile G.H."/>
            <person name="Hirakawa Y."/>
            <person name="Hopkins J.F."/>
            <person name="Kuo A."/>
            <person name="Rensing S.A."/>
            <person name="Schmutz J."/>
            <person name="Symeonidi A."/>
            <person name="Elias M."/>
            <person name="Eveleigh R.J."/>
            <person name="Herman E.K."/>
            <person name="Klute M.J."/>
            <person name="Nakayama T."/>
            <person name="Obornik M."/>
            <person name="Reyes-Prieto A."/>
            <person name="Armbrust E.V."/>
            <person name="Aves S.J."/>
            <person name="Beiko R.G."/>
            <person name="Coutinho P."/>
            <person name="Dacks J.B."/>
            <person name="Durnford D.G."/>
            <person name="Fast N.M."/>
            <person name="Green B.R."/>
            <person name="Grisdale C.J."/>
            <person name="Hempel F."/>
            <person name="Henrissat B."/>
            <person name="Hoppner M.P."/>
            <person name="Ishida K."/>
            <person name="Kim E."/>
            <person name="Koreny L."/>
            <person name="Kroth P.G."/>
            <person name="Liu Y."/>
            <person name="Malik S.B."/>
            <person name="Maier U.G."/>
            <person name="McRose D."/>
            <person name="Mock T."/>
            <person name="Neilson J.A."/>
            <person name="Onodera N.T."/>
            <person name="Poole A.M."/>
            <person name="Pritham E.J."/>
            <person name="Richards T.A."/>
            <person name="Rocap G."/>
            <person name="Roy S.W."/>
            <person name="Sarai C."/>
            <person name="Schaack S."/>
            <person name="Shirato S."/>
            <person name="Slamovits C.H."/>
            <person name="Spencer D.F."/>
            <person name="Suzuki S."/>
            <person name="Worden A.Z."/>
            <person name="Zauner S."/>
            <person name="Barry K."/>
            <person name="Bell C."/>
            <person name="Bharti A.K."/>
            <person name="Crow J.A."/>
            <person name="Grimwood J."/>
            <person name="Kramer R."/>
            <person name="Lindquist E."/>
            <person name="Lucas S."/>
            <person name="Salamov A."/>
            <person name="McFadden G.I."/>
            <person name="Lane C.E."/>
            <person name="Keeling P.J."/>
            <person name="Gray M.W."/>
            <person name="Grigoriev I.V."/>
            <person name="Archibald J.M."/>
        </authorList>
    </citation>
    <scope>NUCLEOTIDE SEQUENCE</scope>
    <source>
        <strain evidence="1 3">CCMP2712</strain>
    </source>
</reference>
<dbReference type="EMBL" id="JH992982">
    <property type="protein sequence ID" value="EKX49495.1"/>
    <property type="molecule type" value="Genomic_DNA"/>
</dbReference>
<dbReference type="EnsemblProtists" id="EKX49495">
    <property type="protein sequence ID" value="EKX49495"/>
    <property type="gene ID" value="GUITHDRAFT_105020"/>
</dbReference>
<evidence type="ECO:0000313" key="3">
    <source>
        <dbReference type="Proteomes" id="UP000011087"/>
    </source>
</evidence>
<sequence>MCFATLCSKSLQVTSRERTEDFGEKESLDGKCQLLLYHDEGWKQMVQGDFSLCCGAVVHCSGVFESQEQDRMKKEPRLRSMLVRRLRVVDSPHREMSESGGVRQHPLVERIAREGHVRSCDVQPLCKQWWRGACKDDGTCSRRHFFLDEAEQGKYDALKNKSESMRTIESLINADDPFLHADKASRSKSDALFVDWLVGTFGEEELRRGVVDVAGGKGELSFFLLHRHGVGSCIVDPRPVRLTKSEMGANCVRLI</sequence>
<reference evidence="2" key="3">
    <citation type="submission" date="2015-06" db="UniProtKB">
        <authorList>
            <consortium name="EnsemblProtists"/>
        </authorList>
    </citation>
    <scope>IDENTIFICATION</scope>
</reference>
<gene>
    <name evidence="1" type="ORF">GUITHDRAFT_105020</name>
</gene>
<dbReference type="AlphaFoldDB" id="L1JMS1"/>
<reference evidence="3" key="2">
    <citation type="submission" date="2012-11" db="EMBL/GenBank/DDBJ databases">
        <authorList>
            <person name="Kuo A."/>
            <person name="Curtis B.A."/>
            <person name="Tanifuji G."/>
            <person name="Burki F."/>
            <person name="Gruber A."/>
            <person name="Irimia M."/>
            <person name="Maruyama S."/>
            <person name="Arias M.C."/>
            <person name="Ball S.G."/>
            <person name="Gile G.H."/>
            <person name="Hirakawa Y."/>
            <person name="Hopkins J.F."/>
            <person name="Rensing S.A."/>
            <person name="Schmutz J."/>
            <person name="Symeonidi A."/>
            <person name="Elias M."/>
            <person name="Eveleigh R.J."/>
            <person name="Herman E.K."/>
            <person name="Klute M.J."/>
            <person name="Nakayama T."/>
            <person name="Obornik M."/>
            <person name="Reyes-Prieto A."/>
            <person name="Armbrust E.V."/>
            <person name="Aves S.J."/>
            <person name="Beiko R.G."/>
            <person name="Coutinho P."/>
            <person name="Dacks J.B."/>
            <person name="Durnford D.G."/>
            <person name="Fast N.M."/>
            <person name="Green B.R."/>
            <person name="Grisdale C."/>
            <person name="Hempe F."/>
            <person name="Henrissat B."/>
            <person name="Hoppner M.P."/>
            <person name="Ishida K.-I."/>
            <person name="Kim E."/>
            <person name="Koreny L."/>
            <person name="Kroth P.G."/>
            <person name="Liu Y."/>
            <person name="Malik S.-B."/>
            <person name="Maier U.G."/>
            <person name="McRose D."/>
            <person name="Mock T."/>
            <person name="Neilson J.A."/>
            <person name="Onodera N.T."/>
            <person name="Poole A.M."/>
            <person name="Pritham E.J."/>
            <person name="Richards T.A."/>
            <person name="Rocap G."/>
            <person name="Roy S.W."/>
            <person name="Sarai C."/>
            <person name="Schaack S."/>
            <person name="Shirato S."/>
            <person name="Slamovits C.H."/>
            <person name="Spencer D.F."/>
            <person name="Suzuki S."/>
            <person name="Worden A.Z."/>
            <person name="Zauner S."/>
            <person name="Barry K."/>
            <person name="Bell C."/>
            <person name="Bharti A.K."/>
            <person name="Crow J.A."/>
            <person name="Grimwood J."/>
            <person name="Kramer R."/>
            <person name="Lindquist E."/>
            <person name="Lucas S."/>
            <person name="Salamov A."/>
            <person name="McFadden G.I."/>
            <person name="Lane C.E."/>
            <person name="Keeling P.J."/>
            <person name="Gray M.W."/>
            <person name="Grigoriev I.V."/>
            <person name="Archibald J.M."/>
        </authorList>
    </citation>
    <scope>NUCLEOTIDE SEQUENCE</scope>
    <source>
        <strain evidence="3">CCMP2712</strain>
    </source>
</reference>